<evidence type="ECO:0000256" key="4">
    <source>
        <dbReference type="ARBA" id="ARBA00022833"/>
    </source>
</evidence>
<organism evidence="10 11">
    <name type="scientific">Paracidobacterium acidisoli</name>
    <dbReference type="NCBI Taxonomy" id="2303751"/>
    <lineage>
        <taxon>Bacteria</taxon>
        <taxon>Pseudomonadati</taxon>
        <taxon>Acidobacteriota</taxon>
        <taxon>Terriglobia</taxon>
        <taxon>Terriglobales</taxon>
        <taxon>Acidobacteriaceae</taxon>
        <taxon>Paracidobacterium</taxon>
    </lineage>
</organism>
<comment type="cofactor">
    <cofactor evidence="6">
        <name>Zn(2+)</name>
        <dbReference type="ChEBI" id="CHEBI:29105"/>
    </cofactor>
    <text evidence="6">Binds 1 zinc ion per subunit.</text>
</comment>
<feature type="domain" description="Peptidase M48" evidence="9">
    <location>
        <begin position="183"/>
        <end position="360"/>
    </location>
</feature>
<evidence type="ECO:0000256" key="7">
    <source>
        <dbReference type="SAM" id="MobiDB-lite"/>
    </source>
</evidence>
<dbReference type="InterPro" id="IPR051156">
    <property type="entry name" value="Mito/Outer_Membr_Metalloprot"/>
</dbReference>
<comment type="similarity">
    <text evidence="6">Belongs to the peptidase M48 family.</text>
</comment>
<accession>A0A372ITB4</accession>
<evidence type="ECO:0000256" key="8">
    <source>
        <dbReference type="SAM" id="SignalP"/>
    </source>
</evidence>
<evidence type="ECO:0000256" key="5">
    <source>
        <dbReference type="ARBA" id="ARBA00023049"/>
    </source>
</evidence>
<gene>
    <name evidence="10" type="ORF">D0Y96_00975</name>
</gene>
<dbReference type="Gene3D" id="3.30.2010.10">
    <property type="entry name" value="Metalloproteases ('zincins'), catalytic domain"/>
    <property type="match status" value="1"/>
</dbReference>
<dbReference type="GO" id="GO:0004222">
    <property type="term" value="F:metalloendopeptidase activity"/>
    <property type="evidence" value="ECO:0007669"/>
    <property type="project" value="InterPro"/>
</dbReference>
<dbReference type="InterPro" id="IPR001915">
    <property type="entry name" value="Peptidase_M48"/>
</dbReference>
<feature type="signal peptide" evidence="8">
    <location>
        <begin position="1"/>
        <end position="29"/>
    </location>
</feature>
<keyword evidence="11" id="KW-1185">Reference proteome</keyword>
<evidence type="ECO:0000256" key="6">
    <source>
        <dbReference type="RuleBase" id="RU003983"/>
    </source>
</evidence>
<dbReference type="RefSeq" id="WP_117297359.1">
    <property type="nucleotide sequence ID" value="NZ_QVQT02000001.1"/>
</dbReference>
<dbReference type="PANTHER" id="PTHR22726:SF1">
    <property type="entry name" value="METALLOENDOPEPTIDASE OMA1, MITOCHONDRIAL"/>
    <property type="match status" value="1"/>
</dbReference>
<evidence type="ECO:0000259" key="9">
    <source>
        <dbReference type="Pfam" id="PF01435"/>
    </source>
</evidence>
<keyword evidence="3 6" id="KW-0378">Hydrolase</keyword>
<feature type="compositionally biased region" description="Basic and acidic residues" evidence="7">
    <location>
        <begin position="90"/>
        <end position="106"/>
    </location>
</feature>
<keyword evidence="5 6" id="KW-0482">Metalloprotease</keyword>
<evidence type="ECO:0000256" key="1">
    <source>
        <dbReference type="ARBA" id="ARBA00022670"/>
    </source>
</evidence>
<dbReference type="PANTHER" id="PTHR22726">
    <property type="entry name" value="METALLOENDOPEPTIDASE OMA1"/>
    <property type="match status" value="1"/>
</dbReference>
<protein>
    <submittedName>
        <fullName evidence="10">Peptidase M48</fullName>
    </submittedName>
</protein>
<keyword evidence="1 6" id="KW-0645">Protease</keyword>
<name>A0A372ITB4_9BACT</name>
<feature type="chain" id="PRO_5016580312" evidence="8">
    <location>
        <begin position="30"/>
        <end position="435"/>
    </location>
</feature>
<feature type="compositionally biased region" description="Basic and acidic residues" evidence="7">
    <location>
        <begin position="420"/>
        <end position="435"/>
    </location>
</feature>
<dbReference type="GO" id="GO:0046872">
    <property type="term" value="F:metal ion binding"/>
    <property type="evidence" value="ECO:0007669"/>
    <property type="project" value="UniProtKB-KW"/>
</dbReference>
<dbReference type="AlphaFoldDB" id="A0A372ITB4"/>
<reference evidence="10 11" key="1">
    <citation type="submission" date="2018-08" db="EMBL/GenBank/DDBJ databases">
        <title>Acidipila sp. 4G-K13, an acidobacterium isolated from forest soil.</title>
        <authorList>
            <person name="Gao Z.-H."/>
            <person name="Qiu L.-H."/>
        </authorList>
    </citation>
    <scope>NUCLEOTIDE SEQUENCE [LARGE SCALE GENOMIC DNA]</scope>
    <source>
        <strain evidence="10 11">4G-K13</strain>
    </source>
</reference>
<dbReference type="Pfam" id="PF01435">
    <property type="entry name" value="Peptidase_M48"/>
    <property type="match status" value="1"/>
</dbReference>
<dbReference type="GO" id="GO:0051603">
    <property type="term" value="P:proteolysis involved in protein catabolic process"/>
    <property type="evidence" value="ECO:0007669"/>
    <property type="project" value="TreeGrafter"/>
</dbReference>
<dbReference type="OrthoDB" id="9810445at2"/>
<comment type="caution">
    <text evidence="10">The sequence shown here is derived from an EMBL/GenBank/DDBJ whole genome shotgun (WGS) entry which is preliminary data.</text>
</comment>
<proteinExistence type="inferred from homology"/>
<evidence type="ECO:0000256" key="3">
    <source>
        <dbReference type="ARBA" id="ARBA00022801"/>
    </source>
</evidence>
<evidence type="ECO:0000313" key="10">
    <source>
        <dbReference type="EMBL" id="RFU18182.1"/>
    </source>
</evidence>
<feature type="compositionally biased region" description="Polar residues" evidence="7">
    <location>
        <begin position="107"/>
        <end position="122"/>
    </location>
</feature>
<feature type="region of interest" description="Disordered" evidence="7">
    <location>
        <begin position="395"/>
        <end position="435"/>
    </location>
</feature>
<feature type="region of interest" description="Disordered" evidence="7">
    <location>
        <begin position="26"/>
        <end position="143"/>
    </location>
</feature>
<dbReference type="CDD" id="cd07333">
    <property type="entry name" value="M48C_bepA_like"/>
    <property type="match status" value="1"/>
</dbReference>
<evidence type="ECO:0000256" key="2">
    <source>
        <dbReference type="ARBA" id="ARBA00022723"/>
    </source>
</evidence>
<evidence type="ECO:0000313" key="11">
    <source>
        <dbReference type="Proteomes" id="UP000264702"/>
    </source>
</evidence>
<sequence length="435" mass="46644">MAIEKLSSRVSLHLLIAATLALAPAVASAAPAAAPDQSGGSQSSPSSSSGQSGTSTPASSPASAGGTAQTTSAPSDASAKDSKAPAQDSANKDQDKDKKDKKKDQQSAEVPQSAFPQAQPDQNGMMPGVKPGSIDDVSSIGTRDIGARGMGNWYSTDSEIKMGKQYAMEVERSTKFITDPMITEYVNRIGQNIVKNSDCKVPFTIKVIDSDEINAFALPGGFFFVNSGLILAADEEAELAGVMAHETAHVCAHHAAREMTRANYAQLGTIPLIFIGGWTGYGIYEAANIGIPLTFLQFSREFEAQADYLGVQYMYKAGYDPDAMISFFEKIENLEKQKPGAVARAFADHPQTPDRIGHSQEEIARILPPRDEYLVTTSEFSDVKARLARIENKRKLKDLKNGSKPTLRRASTSSTDSSGGDDRPTLHRRDDTNSN</sequence>
<dbReference type="Proteomes" id="UP000264702">
    <property type="component" value="Unassembled WGS sequence"/>
</dbReference>
<keyword evidence="4 6" id="KW-0862">Zinc</keyword>
<dbReference type="GO" id="GO:0016020">
    <property type="term" value="C:membrane"/>
    <property type="evidence" value="ECO:0007669"/>
    <property type="project" value="TreeGrafter"/>
</dbReference>
<dbReference type="EMBL" id="QVQT01000001">
    <property type="protein sequence ID" value="RFU18182.1"/>
    <property type="molecule type" value="Genomic_DNA"/>
</dbReference>
<keyword evidence="8" id="KW-0732">Signal</keyword>
<keyword evidence="2" id="KW-0479">Metal-binding</keyword>
<feature type="compositionally biased region" description="Low complexity" evidence="7">
    <location>
        <begin position="26"/>
        <end position="77"/>
    </location>
</feature>